<feature type="transmembrane region" description="Helical" evidence="5">
    <location>
        <begin position="76"/>
        <end position="96"/>
    </location>
</feature>
<accession>A0A1M6NTU2</accession>
<evidence type="ECO:0000256" key="5">
    <source>
        <dbReference type="SAM" id="Phobius"/>
    </source>
</evidence>
<keyword evidence="6" id="KW-0489">Methyltransferase</keyword>
<feature type="transmembrane region" description="Helical" evidence="5">
    <location>
        <begin position="6"/>
        <end position="23"/>
    </location>
</feature>
<keyword evidence="3 5" id="KW-1133">Transmembrane helix</keyword>
<keyword evidence="4 5" id="KW-0472">Membrane</keyword>
<dbReference type="GO" id="GO:0008168">
    <property type="term" value="F:methyltransferase activity"/>
    <property type="evidence" value="ECO:0007669"/>
    <property type="project" value="UniProtKB-KW"/>
</dbReference>
<name>A0A1M6NTU2_9FIRM</name>
<dbReference type="GO" id="GO:0032259">
    <property type="term" value="P:methylation"/>
    <property type="evidence" value="ECO:0007669"/>
    <property type="project" value="UniProtKB-KW"/>
</dbReference>
<comment type="subcellular location">
    <subcellularLocation>
        <location evidence="1">Endomembrane system</location>
        <topology evidence="1">Multi-pass membrane protein</topology>
    </subcellularLocation>
</comment>
<keyword evidence="2 5" id="KW-0812">Transmembrane</keyword>
<dbReference type="EMBL" id="FQZD01000058">
    <property type="protein sequence ID" value="SHJ99149.1"/>
    <property type="molecule type" value="Genomic_DNA"/>
</dbReference>
<reference evidence="6 7" key="1">
    <citation type="submission" date="2016-11" db="EMBL/GenBank/DDBJ databases">
        <authorList>
            <person name="Varghese N."/>
            <person name="Submissions S."/>
        </authorList>
    </citation>
    <scope>NUCLEOTIDE SEQUENCE [LARGE SCALE GENOMIC DNA]</scope>
    <source>
        <strain evidence="6 7">DSM 15287</strain>
    </source>
</reference>
<feature type="transmembrane region" description="Helical" evidence="5">
    <location>
        <begin position="125"/>
        <end position="158"/>
    </location>
</feature>
<protein>
    <submittedName>
        <fullName evidence="6">Protein-S-isoprenylcysteine O-methyltransferase Ste14</fullName>
    </submittedName>
</protein>
<evidence type="ECO:0000313" key="6">
    <source>
        <dbReference type="EMBL" id="SHJ99149.1"/>
    </source>
</evidence>
<evidence type="ECO:0000256" key="3">
    <source>
        <dbReference type="ARBA" id="ARBA00022989"/>
    </source>
</evidence>
<evidence type="ECO:0000256" key="2">
    <source>
        <dbReference type="ARBA" id="ARBA00022692"/>
    </source>
</evidence>
<dbReference type="InterPro" id="IPR007318">
    <property type="entry name" value="Phopholipid_MeTrfase"/>
</dbReference>
<dbReference type="PANTHER" id="PTHR12714:SF9">
    <property type="entry name" value="PROTEIN-S-ISOPRENYLCYSTEINE O-METHYLTRANSFERASE"/>
    <property type="match status" value="1"/>
</dbReference>
<dbReference type="Gene3D" id="1.20.120.1630">
    <property type="match status" value="1"/>
</dbReference>
<keyword evidence="7" id="KW-1185">Reference proteome</keyword>
<dbReference type="GO" id="GO:0012505">
    <property type="term" value="C:endomembrane system"/>
    <property type="evidence" value="ECO:0007669"/>
    <property type="project" value="UniProtKB-SubCell"/>
</dbReference>
<dbReference type="RefSeq" id="WP_223191861.1">
    <property type="nucleotide sequence ID" value="NZ_FQZD01000058.1"/>
</dbReference>
<organism evidence="6 7">
    <name type="scientific">Propionispora hippei DSM 15287</name>
    <dbReference type="NCBI Taxonomy" id="1123003"/>
    <lineage>
        <taxon>Bacteria</taxon>
        <taxon>Bacillati</taxon>
        <taxon>Bacillota</taxon>
        <taxon>Negativicutes</taxon>
        <taxon>Selenomonadales</taxon>
        <taxon>Sporomusaceae</taxon>
        <taxon>Propionispora</taxon>
    </lineage>
</organism>
<gene>
    <name evidence="6" type="ORF">SAMN02745170_03869</name>
</gene>
<keyword evidence="6" id="KW-0808">Transferase</keyword>
<dbReference type="PANTHER" id="PTHR12714">
    <property type="entry name" value="PROTEIN-S ISOPRENYLCYSTEINE O-METHYLTRANSFERASE"/>
    <property type="match status" value="1"/>
</dbReference>
<proteinExistence type="predicted"/>
<dbReference type="Proteomes" id="UP000322917">
    <property type="component" value="Unassembled WGS sequence"/>
</dbReference>
<feature type="transmembrane region" description="Helical" evidence="5">
    <location>
        <begin position="44"/>
        <end position="64"/>
    </location>
</feature>
<dbReference type="Pfam" id="PF04191">
    <property type="entry name" value="PEMT"/>
    <property type="match status" value="1"/>
</dbReference>
<evidence type="ECO:0000256" key="4">
    <source>
        <dbReference type="ARBA" id="ARBA00023136"/>
    </source>
</evidence>
<sequence length="173" mass="20012">MSEILYVNCLWGIFWVYWIITGIRTQYNIKTEKAGQKRSQRFSHVFFVVAAFWLSLSFYNNSFFGKVIIQGQYVKIIGLLLLTLSLVFSVWARILLFKNWSGVIQKVQGQRLVTKGPYKYIRNPIYTGIIGGFIGTFITVGTLASLIGTLIIVVAYIVKISKEEMFLIEYIWR</sequence>
<dbReference type="AlphaFoldDB" id="A0A1M6NTU2"/>
<evidence type="ECO:0000313" key="7">
    <source>
        <dbReference type="Proteomes" id="UP000322917"/>
    </source>
</evidence>
<evidence type="ECO:0000256" key="1">
    <source>
        <dbReference type="ARBA" id="ARBA00004127"/>
    </source>
</evidence>